<evidence type="ECO:0008006" key="4">
    <source>
        <dbReference type="Google" id="ProtNLM"/>
    </source>
</evidence>
<accession>A0A1Y2C2P8</accession>
<organism evidence="2 3">
    <name type="scientific">Rhizoclosmatium globosum</name>
    <dbReference type="NCBI Taxonomy" id="329046"/>
    <lineage>
        <taxon>Eukaryota</taxon>
        <taxon>Fungi</taxon>
        <taxon>Fungi incertae sedis</taxon>
        <taxon>Chytridiomycota</taxon>
        <taxon>Chytridiomycota incertae sedis</taxon>
        <taxon>Chytridiomycetes</taxon>
        <taxon>Chytridiales</taxon>
        <taxon>Chytriomycetaceae</taxon>
        <taxon>Rhizoclosmatium</taxon>
    </lineage>
</organism>
<dbReference type="OrthoDB" id="2149471at2759"/>
<evidence type="ECO:0000313" key="2">
    <source>
        <dbReference type="EMBL" id="ORY41322.1"/>
    </source>
</evidence>
<protein>
    <recommendedName>
        <fullName evidence="4">Spindle and kinetochore-associated protein 3</fullName>
    </recommendedName>
</protein>
<dbReference type="AlphaFoldDB" id="A0A1Y2C2P8"/>
<evidence type="ECO:0000313" key="3">
    <source>
        <dbReference type="Proteomes" id="UP000193642"/>
    </source>
</evidence>
<proteinExistence type="predicted"/>
<dbReference type="Proteomes" id="UP000193642">
    <property type="component" value="Unassembled WGS sequence"/>
</dbReference>
<sequence>MDILQANILSLEIIETSIKDVIGTLTRSNNPSDLPVLQSALEKCISLEQQLSDLLLSAETAIKESDEDARRWDLAQQRIGVALQTHLGRFGYRPPSNLNLIPQQPSTPAKHQQDVFSFETPAGAVGGLVGSNDFEDQEESRTPTREVEEEEDDMSHLIQGVGVLEQESLEDPPSPTLESLGISSFSLGILKGVLPSDPSTSPHSTPLANRLTALRFSSTASDVSKSSPTVPEITPTPLHHSIAAHGNSIFGDLIRPVLMNEYAELSGYLSAQISFDDLNDAIVEINEYVTDKRFQGMGEDDAETECLTLEELMQAGAIEPNKVKPVLCMLLEIGLLSTRHGKYYIV</sequence>
<name>A0A1Y2C2P8_9FUNG</name>
<reference evidence="2 3" key="1">
    <citation type="submission" date="2016-07" db="EMBL/GenBank/DDBJ databases">
        <title>Pervasive Adenine N6-methylation of Active Genes in Fungi.</title>
        <authorList>
            <consortium name="DOE Joint Genome Institute"/>
            <person name="Mondo S.J."/>
            <person name="Dannebaum R.O."/>
            <person name="Kuo R.C."/>
            <person name="Labutti K."/>
            <person name="Haridas S."/>
            <person name="Kuo A."/>
            <person name="Salamov A."/>
            <person name="Ahrendt S.R."/>
            <person name="Lipzen A."/>
            <person name="Sullivan W."/>
            <person name="Andreopoulos W.B."/>
            <person name="Clum A."/>
            <person name="Lindquist E."/>
            <person name="Daum C."/>
            <person name="Ramamoorthy G.K."/>
            <person name="Gryganskyi A."/>
            <person name="Culley D."/>
            <person name="Magnuson J.K."/>
            <person name="James T.Y."/>
            <person name="O'Malley M.A."/>
            <person name="Stajich J.E."/>
            <person name="Spatafora J.W."/>
            <person name="Visel A."/>
            <person name="Grigoriev I.V."/>
        </authorList>
    </citation>
    <scope>NUCLEOTIDE SEQUENCE [LARGE SCALE GENOMIC DNA]</scope>
    <source>
        <strain evidence="2 3">JEL800</strain>
    </source>
</reference>
<keyword evidence="3" id="KW-1185">Reference proteome</keyword>
<comment type="caution">
    <text evidence="2">The sequence shown here is derived from an EMBL/GenBank/DDBJ whole genome shotgun (WGS) entry which is preliminary data.</text>
</comment>
<evidence type="ECO:0000256" key="1">
    <source>
        <dbReference type="SAM" id="MobiDB-lite"/>
    </source>
</evidence>
<gene>
    <name evidence="2" type="ORF">BCR33DRAFT_718945</name>
</gene>
<dbReference type="EMBL" id="MCGO01000032">
    <property type="protein sequence ID" value="ORY41322.1"/>
    <property type="molecule type" value="Genomic_DNA"/>
</dbReference>
<feature type="region of interest" description="Disordered" evidence="1">
    <location>
        <begin position="128"/>
        <end position="153"/>
    </location>
</feature>